<keyword evidence="4 7" id="KW-0378">Hydrolase</keyword>
<dbReference type="GO" id="GO:0016787">
    <property type="term" value="F:hydrolase activity"/>
    <property type="evidence" value="ECO:0007669"/>
    <property type="project" value="UniProtKB-KW"/>
</dbReference>
<dbReference type="InterPro" id="IPR006102">
    <property type="entry name" value="Ig-like_GH2"/>
</dbReference>
<gene>
    <name evidence="9" type="ORF">SKL01_03780</name>
</gene>
<keyword evidence="10" id="KW-1185">Reference proteome</keyword>
<evidence type="ECO:0000259" key="8">
    <source>
        <dbReference type="SMART" id="SM01038"/>
    </source>
</evidence>
<comment type="similarity">
    <text evidence="2 7">Belongs to the glycosyl hydrolase 2 family.</text>
</comment>
<dbReference type="PRINTS" id="PR00132">
    <property type="entry name" value="GLHYDRLASE2"/>
</dbReference>
<comment type="catalytic activity">
    <reaction evidence="1 7">
        <text>Hydrolysis of terminal non-reducing beta-D-galactose residues in beta-D-galactosides.</text>
        <dbReference type="EC" id="3.2.1.23"/>
    </reaction>
</comment>
<feature type="domain" description="Beta galactosidase small chain/" evidence="8">
    <location>
        <begin position="721"/>
        <end position="989"/>
    </location>
</feature>
<evidence type="ECO:0000256" key="7">
    <source>
        <dbReference type="RuleBase" id="RU361154"/>
    </source>
</evidence>
<evidence type="ECO:0000256" key="1">
    <source>
        <dbReference type="ARBA" id="ARBA00001412"/>
    </source>
</evidence>
<sequence>MMLKQIFHENLDIQNVNTLPRRAFYIPYKPQEAAYDFTTRYNTSNVTVMNGDWHFEYFDSFDSCVANLTKEKKQHLIVPAVWNLHGYDQLQYLNTQYPIPFDPPYVPHNNPCGSYEKNFELENYNQQSAYHLNFEGVASAFYVWINDEFVGYSQISHSISEFDITNFVSAGMNNIKVIVVKYSDGTYFEDQDMFRHSGIFRDVYIIKRATSRVDDFNITPHLEGDAHANINVQLTSKTQLNEVEVQLFNPDGDLIAKQSVEQQYLFDIDNPQLWSAEQPNLYTILIVTEDEVITQKVGIREVEIKNNQLYVNGASIKLRGANYHDSTPDTGYVMDEAQFIQDLKLMKQGNFNAIRTAHYPKSPLFYELTDYYGFYVMSEADLETHGVVRFYGEEDQDNFNLIMDDPQYQAAIIERIEASIIPLKNYNSIITWSMGNESGFGINMVEGLKRAKSLDETRPLHYEGTLYRDKAKNYDVSNVDMISRMYPSPEEIEQRYLTNSELDKPFILCEYAHAMGNSPGDLHEYQELVERYDSFIGGFVWEWCDHAITVGVQNGEPVFRYGGDFGERLHDGNFCVDGIVMPNRQPHDSYYDFKYEHRPIKLIKQEGSKISFRNQLDFTNIEDLITITGYATYLNEDVKEFAVNVHEFKPKTIKDIDISNYITTENLSAVMFKYNLNVEEGLRHNGFELGYDQVVYERKTYDVSHLTSHELSYKDVDNIINVKCGSLVYAFNKNTSNLESVIHNDIIVFNAPTKINIWRAPTDNDVNIKGEWKYAGYEDAFSIARDYEIVEESDRLKLTFKTVVIDDVVPPILRGNVTWSVYKDGKVNVSFDLERNVKATFLPRFGVEFVLSNAYEQVNYYGYGPYNNYQDKGVAAYLDNFSTTVEENGANHIKPQETGSHMGTSFVQLANEQFSIVAKSDTPFSFNATHYSLQQLTHTAHKDELQNEGSTYLYIDYLQSGIGSNSCGPELNSVYQLDASEISFDFDLYFLENK</sequence>
<reference evidence="9 10" key="1">
    <citation type="submission" date="2019-07" db="EMBL/GenBank/DDBJ databases">
        <title>Whole genome shotgun sequence of Staphylococcus kloosii NBRC 109624.</title>
        <authorList>
            <person name="Hosoyama A."/>
            <person name="Uohara A."/>
            <person name="Ohji S."/>
            <person name="Ichikawa N."/>
        </authorList>
    </citation>
    <scope>NUCLEOTIDE SEQUENCE [LARGE SCALE GENOMIC DNA]</scope>
    <source>
        <strain evidence="9 10">NBRC 109624</strain>
    </source>
</reference>
<dbReference type="Gene3D" id="2.60.120.260">
    <property type="entry name" value="Galactose-binding domain-like"/>
    <property type="match status" value="1"/>
</dbReference>
<evidence type="ECO:0000313" key="9">
    <source>
        <dbReference type="EMBL" id="GEP81200.1"/>
    </source>
</evidence>
<dbReference type="Gene3D" id="2.60.40.10">
    <property type="entry name" value="Immunoglobulins"/>
    <property type="match status" value="1"/>
</dbReference>
<dbReference type="InterPro" id="IPR006101">
    <property type="entry name" value="Glyco_hydro_2"/>
</dbReference>
<dbReference type="Pfam" id="PF00703">
    <property type="entry name" value="Glyco_hydro_2"/>
    <property type="match status" value="1"/>
</dbReference>
<dbReference type="InterPro" id="IPR006104">
    <property type="entry name" value="Glyco_hydro_2_N"/>
</dbReference>
<dbReference type="Gene3D" id="2.70.98.10">
    <property type="match status" value="1"/>
</dbReference>
<name>A0ABQ0XIL5_9STAP</name>
<dbReference type="InterPro" id="IPR008979">
    <property type="entry name" value="Galactose-bd-like_sf"/>
</dbReference>
<keyword evidence="5 7" id="KW-0326">Glycosidase</keyword>
<dbReference type="Pfam" id="PF02836">
    <property type="entry name" value="Glyco_hydro_2_C"/>
    <property type="match status" value="1"/>
</dbReference>
<dbReference type="Pfam" id="PF02929">
    <property type="entry name" value="Bgal_small_N"/>
    <property type="match status" value="1"/>
</dbReference>
<proteinExistence type="inferred from homology"/>
<dbReference type="InterPro" id="IPR014718">
    <property type="entry name" value="GH-type_carb-bd"/>
</dbReference>
<dbReference type="EMBL" id="BKAQ01000003">
    <property type="protein sequence ID" value="GEP81200.1"/>
    <property type="molecule type" value="Genomic_DNA"/>
</dbReference>
<evidence type="ECO:0000256" key="6">
    <source>
        <dbReference type="ARBA" id="ARBA00032230"/>
    </source>
</evidence>
<evidence type="ECO:0000256" key="3">
    <source>
        <dbReference type="ARBA" id="ARBA00012756"/>
    </source>
</evidence>
<dbReference type="SMART" id="SM01038">
    <property type="entry name" value="Bgal_small_N"/>
    <property type="match status" value="1"/>
</dbReference>
<dbReference type="InterPro" id="IPR036156">
    <property type="entry name" value="Beta-gal/glucu_dom_sf"/>
</dbReference>
<dbReference type="EC" id="3.2.1.23" evidence="3 7"/>
<dbReference type="SUPFAM" id="SSF49303">
    <property type="entry name" value="beta-Galactosidase/glucuronidase domain"/>
    <property type="match status" value="1"/>
</dbReference>
<dbReference type="Pfam" id="PF02837">
    <property type="entry name" value="Glyco_hydro_2_N"/>
    <property type="match status" value="1"/>
</dbReference>
<dbReference type="PANTHER" id="PTHR46323">
    <property type="entry name" value="BETA-GALACTOSIDASE"/>
    <property type="match status" value="1"/>
</dbReference>
<evidence type="ECO:0000256" key="4">
    <source>
        <dbReference type="ARBA" id="ARBA00022801"/>
    </source>
</evidence>
<dbReference type="Gene3D" id="3.20.20.80">
    <property type="entry name" value="Glycosidases"/>
    <property type="match status" value="1"/>
</dbReference>
<evidence type="ECO:0000256" key="5">
    <source>
        <dbReference type="ARBA" id="ARBA00023295"/>
    </source>
</evidence>
<dbReference type="PANTHER" id="PTHR46323:SF2">
    <property type="entry name" value="BETA-GALACTOSIDASE"/>
    <property type="match status" value="1"/>
</dbReference>
<dbReference type="Proteomes" id="UP000321040">
    <property type="component" value="Unassembled WGS sequence"/>
</dbReference>
<dbReference type="SUPFAM" id="SSF74650">
    <property type="entry name" value="Galactose mutarotase-like"/>
    <property type="match status" value="1"/>
</dbReference>
<dbReference type="InterPro" id="IPR006103">
    <property type="entry name" value="Glyco_hydro_2_cat"/>
</dbReference>
<dbReference type="InterPro" id="IPR011013">
    <property type="entry name" value="Gal_mutarotase_sf_dom"/>
</dbReference>
<dbReference type="InterPro" id="IPR050347">
    <property type="entry name" value="Bact_Beta-galactosidase"/>
</dbReference>
<dbReference type="SUPFAM" id="SSF49785">
    <property type="entry name" value="Galactose-binding domain-like"/>
    <property type="match status" value="1"/>
</dbReference>
<dbReference type="InterPro" id="IPR023230">
    <property type="entry name" value="Glyco_hydro_2_CS"/>
</dbReference>
<protein>
    <recommendedName>
        <fullName evidence="3 7">Beta-galactosidase</fullName>
        <ecNumber evidence="3 7">3.2.1.23</ecNumber>
    </recommendedName>
    <alternativeName>
        <fullName evidence="6 7">Lactase</fullName>
    </alternativeName>
</protein>
<dbReference type="InterPro" id="IPR017853">
    <property type="entry name" value="GH"/>
</dbReference>
<evidence type="ECO:0000313" key="10">
    <source>
        <dbReference type="Proteomes" id="UP000321040"/>
    </source>
</evidence>
<dbReference type="RefSeq" id="WP_307725072.1">
    <property type="nucleotide sequence ID" value="NZ_BKAQ01000003.1"/>
</dbReference>
<comment type="caution">
    <text evidence="9">The sequence shown here is derived from an EMBL/GenBank/DDBJ whole genome shotgun (WGS) entry which is preliminary data.</text>
</comment>
<dbReference type="GeneID" id="69904144"/>
<dbReference type="PROSITE" id="PS00719">
    <property type="entry name" value="GLYCOSYL_HYDROL_F2_1"/>
    <property type="match status" value="1"/>
</dbReference>
<evidence type="ECO:0000256" key="2">
    <source>
        <dbReference type="ARBA" id="ARBA00007401"/>
    </source>
</evidence>
<dbReference type="SUPFAM" id="SSF51445">
    <property type="entry name" value="(Trans)glycosidases"/>
    <property type="match status" value="1"/>
</dbReference>
<dbReference type="InterPro" id="IPR013783">
    <property type="entry name" value="Ig-like_fold"/>
</dbReference>
<accession>A0ABQ0XIL5</accession>
<dbReference type="InterPro" id="IPR004199">
    <property type="entry name" value="B-gal_small/dom_5"/>
</dbReference>
<organism evidence="9 10">
    <name type="scientific">Staphylococcus kloosii</name>
    <dbReference type="NCBI Taxonomy" id="29384"/>
    <lineage>
        <taxon>Bacteria</taxon>
        <taxon>Bacillati</taxon>
        <taxon>Bacillota</taxon>
        <taxon>Bacilli</taxon>
        <taxon>Bacillales</taxon>
        <taxon>Staphylococcaceae</taxon>
        <taxon>Staphylococcus</taxon>
    </lineage>
</organism>